<dbReference type="Proteomes" id="UP001151081">
    <property type="component" value="Unassembled WGS sequence"/>
</dbReference>
<proteinExistence type="predicted"/>
<keyword evidence="2" id="KW-0732">Signal</keyword>
<name>A0A9X4AP74_9BACT</name>
<accession>A0A9X4AP74</accession>
<protein>
    <submittedName>
        <fullName evidence="3">Uncharacterized protein</fullName>
    </submittedName>
</protein>
<sequence>MRCPGLNLLTASVVAFAAPAMADDALVDQRLAFRLEYVVPADVRCPTEAALAELTSAKFRYDVFPESARASLSVRVRRAGGQLEAVLIARDEQGTVQWEETATPRGKCNDLVEDVALMVAVRFVTVKGEKPEAWALLVPPPPASPASVPTPERQPPDVLPPAAPPPQAAPPDGAAAAPPFRPELSAAAVFGPLDTPNVAFGGALQVALRWPRASLGVELRVVVDHRGEVAEVPIRTWFATGVVLPCLVIGEHVRACIPISAGVYQIGVGAAAKTGSSFAEPFGGAGLRGSYDVALSPHVRLRGYAEVLIAATRTEIVYLSPGSRESERIWAMPAVLPSIGVGAIWKP</sequence>
<feature type="region of interest" description="Disordered" evidence="1">
    <location>
        <begin position="142"/>
        <end position="177"/>
    </location>
</feature>
<reference evidence="3 4" key="1">
    <citation type="submission" date="2021-04" db="EMBL/GenBank/DDBJ databases">
        <title>Genome analysis of Polyangium sp.</title>
        <authorList>
            <person name="Li Y."/>
            <person name="Wang J."/>
        </authorList>
    </citation>
    <scope>NUCLEOTIDE SEQUENCE [LARGE SCALE GENOMIC DNA]</scope>
    <source>
        <strain evidence="3 4">SDU14</strain>
    </source>
</reference>
<keyword evidence="4" id="KW-1185">Reference proteome</keyword>
<dbReference type="AlphaFoldDB" id="A0A9X4AP74"/>
<evidence type="ECO:0000313" key="4">
    <source>
        <dbReference type="Proteomes" id="UP001151081"/>
    </source>
</evidence>
<feature type="compositionally biased region" description="Pro residues" evidence="1">
    <location>
        <begin position="157"/>
        <end position="169"/>
    </location>
</feature>
<evidence type="ECO:0000313" key="3">
    <source>
        <dbReference type="EMBL" id="MDC3979703.1"/>
    </source>
</evidence>
<evidence type="ECO:0000256" key="2">
    <source>
        <dbReference type="SAM" id="SignalP"/>
    </source>
</evidence>
<organism evidence="3 4">
    <name type="scientific">Polyangium jinanense</name>
    <dbReference type="NCBI Taxonomy" id="2829994"/>
    <lineage>
        <taxon>Bacteria</taxon>
        <taxon>Pseudomonadati</taxon>
        <taxon>Myxococcota</taxon>
        <taxon>Polyangia</taxon>
        <taxon>Polyangiales</taxon>
        <taxon>Polyangiaceae</taxon>
        <taxon>Polyangium</taxon>
    </lineage>
</organism>
<comment type="caution">
    <text evidence="3">The sequence shown here is derived from an EMBL/GenBank/DDBJ whole genome shotgun (WGS) entry which is preliminary data.</text>
</comment>
<dbReference type="EMBL" id="JAGTJJ010000001">
    <property type="protein sequence ID" value="MDC3979703.1"/>
    <property type="molecule type" value="Genomic_DNA"/>
</dbReference>
<dbReference type="RefSeq" id="WP_272458159.1">
    <property type="nucleotide sequence ID" value="NZ_JAGTJJ010000001.1"/>
</dbReference>
<evidence type="ECO:0000256" key="1">
    <source>
        <dbReference type="SAM" id="MobiDB-lite"/>
    </source>
</evidence>
<feature type="chain" id="PRO_5040859544" evidence="2">
    <location>
        <begin position="23"/>
        <end position="347"/>
    </location>
</feature>
<gene>
    <name evidence="3" type="ORF">KEG57_04270</name>
</gene>
<feature type="signal peptide" evidence="2">
    <location>
        <begin position="1"/>
        <end position="22"/>
    </location>
</feature>